<evidence type="ECO:0000256" key="2">
    <source>
        <dbReference type="ARBA" id="ARBA00022723"/>
    </source>
</evidence>
<evidence type="ECO:0000256" key="1">
    <source>
        <dbReference type="ARBA" id="ARBA00001961"/>
    </source>
</evidence>
<feature type="domain" description="Fe2OG dioxygenase" evidence="8">
    <location>
        <begin position="402"/>
        <end position="507"/>
    </location>
</feature>
<dbReference type="PANTHER" id="PTHR12907">
    <property type="entry name" value="EGL NINE HOMOLOG-RELATED"/>
    <property type="match status" value="1"/>
</dbReference>
<keyword evidence="6" id="KW-0408">Iron</keyword>
<keyword evidence="4" id="KW-0223">Dioxygenase</keyword>
<dbReference type="GO" id="GO:0031418">
    <property type="term" value="F:L-ascorbic acid binding"/>
    <property type="evidence" value="ECO:0007669"/>
    <property type="project" value="UniProtKB-KW"/>
</dbReference>
<organism evidence="9 10">
    <name type="scientific">Polarella glacialis</name>
    <name type="common">Dinoflagellate</name>
    <dbReference type="NCBI Taxonomy" id="89957"/>
    <lineage>
        <taxon>Eukaryota</taxon>
        <taxon>Sar</taxon>
        <taxon>Alveolata</taxon>
        <taxon>Dinophyceae</taxon>
        <taxon>Suessiales</taxon>
        <taxon>Suessiaceae</taxon>
        <taxon>Polarella</taxon>
    </lineage>
</organism>
<dbReference type="InterPro" id="IPR051559">
    <property type="entry name" value="HIF_prolyl_hydroxylases"/>
</dbReference>
<protein>
    <recommendedName>
        <fullName evidence="8">Fe2OG dioxygenase domain-containing protein</fullName>
    </recommendedName>
</protein>
<evidence type="ECO:0000313" key="9">
    <source>
        <dbReference type="EMBL" id="CAE8610798.1"/>
    </source>
</evidence>
<keyword evidence="3" id="KW-0847">Vitamin C</keyword>
<dbReference type="PANTHER" id="PTHR12907:SF26">
    <property type="entry name" value="HIF PROLYL HYDROXYLASE, ISOFORM C"/>
    <property type="match status" value="1"/>
</dbReference>
<dbReference type="PROSITE" id="PS51471">
    <property type="entry name" value="FE2OG_OXY"/>
    <property type="match status" value="1"/>
</dbReference>
<dbReference type="AlphaFoldDB" id="A0A813F984"/>
<dbReference type="OMA" id="RDVWHAV"/>
<comment type="cofactor">
    <cofactor evidence="1">
        <name>L-ascorbate</name>
        <dbReference type="ChEBI" id="CHEBI:38290"/>
    </cofactor>
</comment>
<keyword evidence="7" id="KW-0175">Coiled coil</keyword>
<evidence type="ECO:0000256" key="4">
    <source>
        <dbReference type="ARBA" id="ARBA00022964"/>
    </source>
</evidence>
<evidence type="ECO:0000256" key="6">
    <source>
        <dbReference type="ARBA" id="ARBA00023004"/>
    </source>
</evidence>
<dbReference type="GO" id="GO:0071456">
    <property type="term" value="P:cellular response to hypoxia"/>
    <property type="evidence" value="ECO:0007669"/>
    <property type="project" value="TreeGrafter"/>
</dbReference>
<dbReference type="GO" id="GO:0031543">
    <property type="term" value="F:peptidyl-proline dioxygenase activity"/>
    <property type="evidence" value="ECO:0007669"/>
    <property type="project" value="TreeGrafter"/>
</dbReference>
<sequence length="508" mass="55663">SDRSLGALLPKAISASSKGLDLEEPDAVEQGVLQLLSALKEAYQAPDLQAQVSKLRRDCGSDEVRFITGLGPLAARGQAPVFERFGLPAGPKGVMLMKLGVRLVAASCPEARQQAGDLRELLGLKREEEEASSLNALLRQAESGIQELEKQISRAPLDVRGPFAEALLLPYKASPAEIARQVPKIKARAKQLAEKHMQRGRSEIVGEGKVLGVGFDLQDASEEELRSRLEALFERYLQKMLSRVVTPLDTYTRAPVEFRCSWADSLIEERNVNELWSEPGAGAPHAEGPSSDWLSLGVGVTAIDGTVEQDLISRVRTELDALERSGEASVVGSRVTASQDPCNVGARSVWLHFETDEEQQQLPPALLEICLKLAGLPNALLAMASKSVTGGPSGPQVPNLRVHPHVMAATYRKGAEYHCHKDSYDGADNQRMLSVLLYLNQDWTTGDGGELRIFGSKSDMEKAPDLERFADIAPLSGRLVMFRSRDVWHAVREPREQRWALTLWVMAD</sequence>
<dbReference type="SMART" id="SM00702">
    <property type="entry name" value="P4Hc"/>
    <property type="match status" value="1"/>
</dbReference>
<accession>A0A813F984</accession>
<dbReference type="InterPro" id="IPR044862">
    <property type="entry name" value="Pro_4_hyd_alph_FE2OG_OXY"/>
</dbReference>
<reference evidence="9" key="1">
    <citation type="submission" date="2021-02" db="EMBL/GenBank/DDBJ databases">
        <authorList>
            <person name="Dougan E. K."/>
            <person name="Rhodes N."/>
            <person name="Thang M."/>
            <person name="Chan C."/>
        </authorList>
    </citation>
    <scope>NUCLEOTIDE SEQUENCE</scope>
</reference>
<dbReference type="Pfam" id="PF13640">
    <property type="entry name" value="2OG-FeII_Oxy_3"/>
    <property type="match status" value="1"/>
</dbReference>
<gene>
    <name evidence="9" type="ORF">PGLA1383_LOCUS28607</name>
</gene>
<dbReference type="GO" id="GO:0008198">
    <property type="term" value="F:ferrous iron binding"/>
    <property type="evidence" value="ECO:0007669"/>
    <property type="project" value="TreeGrafter"/>
</dbReference>
<name>A0A813F984_POLGL</name>
<dbReference type="Gene3D" id="2.60.120.620">
    <property type="entry name" value="q2cbj1_9rhob like domain"/>
    <property type="match status" value="1"/>
</dbReference>
<keyword evidence="10" id="KW-1185">Reference proteome</keyword>
<dbReference type="InterPro" id="IPR006620">
    <property type="entry name" value="Pro_4_hyd_alph"/>
</dbReference>
<evidence type="ECO:0000256" key="5">
    <source>
        <dbReference type="ARBA" id="ARBA00023002"/>
    </source>
</evidence>
<comment type="caution">
    <text evidence="9">The sequence shown here is derived from an EMBL/GenBank/DDBJ whole genome shotgun (WGS) entry which is preliminary data.</text>
</comment>
<dbReference type="EMBL" id="CAJNNV010024838">
    <property type="protein sequence ID" value="CAE8610798.1"/>
    <property type="molecule type" value="Genomic_DNA"/>
</dbReference>
<evidence type="ECO:0000256" key="3">
    <source>
        <dbReference type="ARBA" id="ARBA00022896"/>
    </source>
</evidence>
<dbReference type="InterPro" id="IPR005123">
    <property type="entry name" value="Oxoglu/Fe-dep_dioxygenase_dom"/>
</dbReference>
<evidence type="ECO:0000313" key="10">
    <source>
        <dbReference type="Proteomes" id="UP000654075"/>
    </source>
</evidence>
<feature type="non-terminal residue" evidence="9">
    <location>
        <position position="1"/>
    </location>
</feature>
<feature type="coiled-coil region" evidence="7">
    <location>
        <begin position="124"/>
        <end position="151"/>
    </location>
</feature>
<keyword evidence="5" id="KW-0560">Oxidoreductase</keyword>
<dbReference type="OrthoDB" id="76265at2759"/>
<evidence type="ECO:0000256" key="7">
    <source>
        <dbReference type="SAM" id="Coils"/>
    </source>
</evidence>
<keyword evidence="2" id="KW-0479">Metal-binding</keyword>
<evidence type="ECO:0000259" key="8">
    <source>
        <dbReference type="PROSITE" id="PS51471"/>
    </source>
</evidence>
<dbReference type="Proteomes" id="UP000654075">
    <property type="component" value="Unassembled WGS sequence"/>
</dbReference>
<proteinExistence type="predicted"/>